<dbReference type="SMR" id="Q91E36"/>
<keyword evidence="2" id="KW-0812">Transmembrane</keyword>
<comment type="similarity">
    <text evidence="1">Belongs to the alphaherpesvirinae envelope protein US9 family.</text>
</comment>
<keyword evidence="2" id="KW-1133">Transmembrane helix</keyword>
<evidence type="ECO:0000313" key="3">
    <source>
        <dbReference type="EMBL" id="CAC51469.1"/>
    </source>
</evidence>
<name>Q91E36_9ALPH</name>
<accession>Q91E36</accession>
<organism evidence="3 4">
    <name type="scientific">Phocid alphaherpesvirus 1</name>
    <dbReference type="NCBI Taxonomy" id="47418"/>
    <lineage>
        <taxon>Viruses</taxon>
        <taxon>Duplodnaviria</taxon>
        <taxon>Heunggongvirae</taxon>
        <taxon>Peploviricota</taxon>
        <taxon>Herviviricetes</taxon>
        <taxon>Herpesvirales</taxon>
        <taxon>Orthoherpesviridae</taxon>
        <taxon>Alphaherpesvirinae</taxon>
        <taxon>Varicellovirus</taxon>
        <taxon>Varicellovirus phocidalpha1</taxon>
    </lineage>
</organism>
<protein>
    <submittedName>
        <fullName evidence="3">Putative type 2 membrane protein</fullName>
    </submittedName>
</protein>
<reference evidence="3 4" key="1">
    <citation type="journal article" date="2003" name="J. Gen. Virol.">
        <title>Genetic characterization of the unique short segment of phocid herpesvirus type 1 reveals close relationships among alphaherpesviruses of hosts of the order Carnivora.</title>
        <authorList>
            <person name="Martina B.E."/>
            <person name="Harder T.C."/>
            <person name="Osterhaus A.D."/>
        </authorList>
    </citation>
    <scope>NUCLEOTIDE SEQUENCE [LARGE SCALE GENOMIC DNA]</scope>
    <source>
        <strain evidence="3 4">PB84</strain>
    </source>
</reference>
<keyword evidence="2" id="KW-0472">Membrane</keyword>
<dbReference type="GeneID" id="40526193"/>
<feature type="transmembrane region" description="Helical" evidence="2">
    <location>
        <begin position="104"/>
        <end position="130"/>
    </location>
</feature>
<sequence>MDLSSNVYSIINDNYIEYPLTIVKMDKEILNLQVQPDIKLSIQPQDLISPSVTSQDKQLTECVPMINQHNLESECYYSESDNETANSFLRRVGHRETSKQHKRVCGLTILGIFIVVILCIFSMLLGVFIAPRIYGPR</sequence>
<dbReference type="GO" id="GO:0043657">
    <property type="term" value="C:host cell"/>
    <property type="evidence" value="ECO:0007669"/>
    <property type="project" value="GOC"/>
</dbReference>
<dbReference type="EMBL" id="AJ290955">
    <property type="protein sequence ID" value="CAC51469.1"/>
    <property type="molecule type" value="Genomic_DNA"/>
</dbReference>
<evidence type="ECO:0000313" key="4">
    <source>
        <dbReference type="Proteomes" id="UP000242621"/>
    </source>
</evidence>
<dbReference type="GO" id="GO:0075733">
    <property type="term" value="P:intracellular transport of virus"/>
    <property type="evidence" value="ECO:0007669"/>
    <property type="project" value="InterPro"/>
</dbReference>
<proteinExistence type="inferred from homology"/>
<dbReference type="Pfam" id="PF06072">
    <property type="entry name" value="Herpes_US9"/>
    <property type="match status" value="1"/>
</dbReference>
<gene>
    <name evidence="3" type="primary">Us9</name>
</gene>
<dbReference type="KEGG" id="vg:40526193"/>
<dbReference type="RefSeq" id="YP_009666019.1">
    <property type="nucleotide sequence ID" value="NC_043410.1"/>
</dbReference>
<dbReference type="Proteomes" id="UP000242621">
    <property type="component" value="Segment"/>
</dbReference>
<evidence type="ECO:0000256" key="1">
    <source>
        <dbReference type="ARBA" id="ARBA00005410"/>
    </source>
</evidence>
<evidence type="ECO:0000256" key="2">
    <source>
        <dbReference type="SAM" id="Phobius"/>
    </source>
</evidence>
<dbReference type="InterPro" id="IPR009278">
    <property type="entry name" value="Herpes_US9"/>
</dbReference>